<dbReference type="Proteomes" id="UP001549204">
    <property type="component" value="Unassembled WGS sequence"/>
</dbReference>
<protein>
    <submittedName>
        <fullName evidence="10">ABC-type spermidine/putrescine transport system permease subunit II</fullName>
    </submittedName>
</protein>
<feature type="transmembrane region" description="Helical" evidence="8">
    <location>
        <begin position="96"/>
        <end position="120"/>
    </location>
</feature>
<dbReference type="PANTHER" id="PTHR43848:SF2">
    <property type="entry name" value="PUTRESCINE TRANSPORT SYSTEM PERMEASE PROTEIN POTI"/>
    <property type="match status" value="1"/>
</dbReference>
<feature type="domain" description="ABC transmembrane type-1" evidence="9">
    <location>
        <begin position="60"/>
        <end position="254"/>
    </location>
</feature>
<sequence length="270" mass="29855">MKNVVLLASTVFALLYLFVPLFIVVLFSFHATGGLSFPFEGFSLRWYEEVLSSPDFLNATKNSFYVASATAAITLVVFTAAAYGMSRSTARWRDTLSPLFLLPITLPGIFIGVALLLFFARIQLPLSLMTVIIAHIVFVAPFFYLITSVALESLDPSLEEVALDLGASRYQAFFKIVLPQIWPTLVGATVLAFMLSLDEFIITFFVIGNDGTLPMYIFSKLRRTVDPSINVVSALLIGASLLLWIVGLMMMWLQRERAAIGVNGKENITT</sequence>
<comment type="subcellular location">
    <subcellularLocation>
        <location evidence="1 8">Cell membrane</location>
        <topology evidence="1 8">Multi-pass membrane protein</topology>
    </subcellularLocation>
</comment>
<dbReference type="InterPro" id="IPR051789">
    <property type="entry name" value="Bact_Polyamine_Transport"/>
</dbReference>
<evidence type="ECO:0000256" key="1">
    <source>
        <dbReference type="ARBA" id="ARBA00004651"/>
    </source>
</evidence>
<keyword evidence="4" id="KW-1003">Cell membrane</keyword>
<dbReference type="InterPro" id="IPR000515">
    <property type="entry name" value="MetI-like"/>
</dbReference>
<keyword evidence="11" id="KW-1185">Reference proteome</keyword>
<name>A0ABV2GXG4_9HYPH</name>
<evidence type="ECO:0000313" key="10">
    <source>
        <dbReference type="EMBL" id="MET3582976.1"/>
    </source>
</evidence>
<evidence type="ECO:0000256" key="6">
    <source>
        <dbReference type="ARBA" id="ARBA00022989"/>
    </source>
</evidence>
<feature type="transmembrane region" description="Helical" evidence="8">
    <location>
        <begin position="200"/>
        <end position="219"/>
    </location>
</feature>
<keyword evidence="5 8" id="KW-0812">Transmembrane</keyword>
<feature type="transmembrane region" description="Helical" evidence="8">
    <location>
        <begin position="7"/>
        <end position="29"/>
    </location>
</feature>
<comment type="caution">
    <text evidence="10">The sequence shown here is derived from an EMBL/GenBank/DDBJ whole genome shotgun (WGS) entry which is preliminary data.</text>
</comment>
<dbReference type="CDD" id="cd06261">
    <property type="entry name" value="TM_PBP2"/>
    <property type="match status" value="1"/>
</dbReference>
<evidence type="ECO:0000256" key="7">
    <source>
        <dbReference type="ARBA" id="ARBA00023136"/>
    </source>
</evidence>
<organism evidence="10 11">
    <name type="scientific">Mesorhizobium robiniae</name>
    <dbReference type="NCBI Taxonomy" id="559315"/>
    <lineage>
        <taxon>Bacteria</taxon>
        <taxon>Pseudomonadati</taxon>
        <taxon>Pseudomonadota</taxon>
        <taxon>Alphaproteobacteria</taxon>
        <taxon>Hyphomicrobiales</taxon>
        <taxon>Phyllobacteriaceae</taxon>
        <taxon>Mesorhizobium</taxon>
    </lineage>
</organism>
<feature type="transmembrane region" description="Helical" evidence="8">
    <location>
        <begin position="172"/>
        <end position="194"/>
    </location>
</feature>
<feature type="transmembrane region" description="Helical" evidence="8">
    <location>
        <begin position="231"/>
        <end position="253"/>
    </location>
</feature>
<comment type="similarity">
    <text evidence="2">Belongs to the binding-protein-dependent transport system permease family. CysTW subfamily.</text>
</comment>
<evidence type="ECO:0000256" key="3">
    <source>
        <dbReference type="ARBA" id="ARBA00022448"/>
    </source>
</evidence>
<evidence type="ECO:0000313" key="11">
    <source>
        <dbReference type="Proteomes" id="UP001549204"/>
    </source>
</evidence>
<proteinExistence type="inferred from homology"/>
<feature type="transmembrane region" description="Helical" evidence="8">
    <location>
        <begin position="126"/>
        <end position="151"/>
    </location>
</feature>
<evidence type="ECO:0000256" key="4">
    <source>
        <dbReference type="ARBA" id="ARBA00022475"/>
    </source>
</evidence>
<evidence type="ECO:0000256" key="8">
    <source>
        <dbReference type="RuleBase" id="RU363032"/>
    </source>
</evidence>
<reference evidence="10 11" key="1">
    <citation type="submission" date="2024-06" db="EMBL/GenBank/DDBJ databases">
        <title>Genomic Encyclopedia of Type Strains, Phase IV (KMG-IV): sequencing the most valuable type-strain genomes for metagenomic binning, comparative biology and taxonomic classification.</title>
        <authorList>
            <person name="Goeker M."/>
        </authorList>
    </citation>
    <scope>NUCLEOTIDE SEQUENCE [LARGE SCALE GENOMIC DNA]</scope>
    <source>
        <strain evidence="10 11">DSM 100022</strain>
    </source>
</reference>
<dbReference type="EMBL" id="JBEPMC010000014">
    <property type="protein sequence ID" value="MET3582976.1"/>
    <property type="molecule type" value="Genomic_DNA"/>
</dbReference>
<dbReference type="RefSeq" id="WP_006204343.1">
    <property type="nucleotide sequence ID" value="NZ_JBEPMC010000014.1"/>
</dbReference>
<feature type="transmembrane region" description="Helical" evidence="8">
    <location>
        <begin position="64"/>
        <end position="84"/>
    </location>
</feature>
<keyword evidence="3 8" id="KW-0813">Transport</keyword>
<dbReference type="PANTHER" id="PTHR43848">
    <property type="entry name" value="PUTRESCINE TRANSPORT SYSTEM PERMEASE PROTEIN POTI"/>
    <property type="match status" value="1"/>
</dbReference>
<accession>A0ABV2GXG4</accession>
<gene>
    <name evidence="10" type="ORF">ABID19_006038</name>
</gene>
<evidence type="ECO:0000256" key="2">
    <source>
        <dbReference type="ARBA" id="ARBA00007069"/>
    </source>
</evidence>
<dbReference type="InterPro" id="IPR035906">
    <property type="entry name" value="MetI-like_sf"/>
</dbReference>
<evidence type="ECO:0000256" key="5">
    <source>
        <dbReference type="ARBA" id="ARBA00022692"/>
    </source>
</evidence>
<evidence type="ECO:0000259" key="9">
    <source>
        <dbReference type="PROSITE" id="PS50928"/>
    </source>
</evidence>
<dbReference type="PROSITE" id="PS50928">
    <property type="entry name" value="ABC_TM1"/>
    <property type="match status" value="1"/>
</dbReference>
<keyword evidence="6 8" id="KW-1133">Transmembrane helix</keyword>
<keyword evidence="7 8" id="KW-0472">Membrane</keyword>
<dbReference type="Pfam" id="PF00528">
    <property type="entry name" value="BPD_transp_1"/>
    <property type="match status" value="1"/>
</dbReference>
<dbReference type="Gene3D" id="1.10.3720.10">
    <property type="entry name" value="MetI-like"/>
    <property type="match status" value="1"/>
</dbReference>
<dbReference type="SUPFAM" id="SSF161098">
    <property type="entry name" value="MetI-like"/>
    <property type="match status" value="1"/>
</dbReference>